<sequence>MARDHAGEGAALFRDLEPLGTHFDHILEMLGAAAEHRAQLGRIGAVLGDQLGRRDAEVAHQRLDQPRAHLVLAGEDMAARGGEMPVANRAGMRPGGRGVLRIALREARDRGGPHADECLGEVIGIALEIAPQPARLLRNREPVGRQGEMVDADLVIAVGDEELARDLEEFQPLLRRRQVVRGDHRLPPRHPRHMGIAVKRHPVRTERQQLLHRFRDLRRRLVRQAVEDVGVQAGDAAVADHVDGGLRHLVALLAADHLLDLRVEILHPDRGAVEPAFRERIHPRGVDLVRVDLDRELGTLAHRHGVEDRGRDAAHHVGGHQRRRAAAPVQPRQGDARGQPFLQHLQFAQQRLGIGAHRLVALRALGAAGAEPAQPAAKGDVHVERDLRSGGDCLDPFGEKRRPHFGREMGRGRVARIAGHPCVEEPEPGELRFLFHAPIFRRRKRNAN</sequence>
<name>A0A644U5A2_9ZZZZ</name>
<proteinExistence type="predicted"/>
<organism evidence="1">
    <name type="scientific">bioreactor metagenome</name>
    <dbReference type="NCBI Taxonomy" id="1076179"/>
    <lineage>
        <taxon>unclassified sequences</taxon>
        <taxon>metagenomes</taxon>
        <taxon>ecological metagenomes</taxon>
    </lineage>
</organism>
<dbReference type="EMBL" id="VSSQ01000078">
    <property type="protein sequence ID" value="MPL74108.1"/>
    <property type="molecule type" value="Genomic_DNA"/>
</dbReference>
<accession>A0A644U5A2</accession>
<gene>
    <name evidence="1" type="ORF">SDC9_19918</name>
</gene>
<protein>
    <submittedName>
        <fullName evidence="1">Uncharacterized protein</fullName>
    </submittedName>
</protein>
<evidence type="ECO:0000313" key="1">
    <source>
        <dbReference type="EMBL" id="MPL74108.1"/>
    </source>
</evidence>
<reference evidence="1" key="1">
    <citation type="submission" date="2019-08" db="EMBL/GenBank/DDBJ databases">
        <authorList>
            <person name="Kucharzyk K."/>
            <person name="Murdoch R.W."/>
            <person name="Higgins S."/>
            <person name="Loffler F."/>
        </authorList>
    </citation>
    <scope>NUCLEOTIDE SEQUENCE</scope>
</reference>
<dbReference type="AlphaFoldDB" id="A0A644U5A2"/>
<comment type="caution">
    <text evidence="1">The sequence shown here is derived from an EMBL/GenBank/DDBJ whole genome shotgun (WGS) entry which is preliminary data.</text>
</comment>